<dbReference type="Gene3D" id="3.40.30.10">
    <property type="entry name" value="Glutaredoxin"/>
    <property type="match status" value="1"/>
</dbReference>
<dbReference type="AlphaFoldDB" id="A0A6J6AVX7"/>
<dbReference type="InterPro" id="IPR050553">
    <property type="entry name" value="Thioredoxin_ResA/DsbE_sf"/>
</dbReference>
<dbReference type="Pfam" id="PF00578">
    <property type="entry name" value="AhpC-TSA"/>
    <property type="match status" value="1"/>
</dbReference>
<evidence type="ECO:0000313" key="2">
    <source>
        <dbReference type="EMBL" id="CAB4530556.1"/>
    </source>
</evidence>
<dbReference type="InterPro" id="IPR036249">
    <property type="entry name" value="Thioredoxin-like_sf"/>
</dbReference>
<organism evidence="2">
    <name type="scientific">freshwater metagenome</name>
    <dbReference type="NCBI Taxonomy" id="449393"/>
    <lineage>
        <taxon>unclassified sequences</taxon>
        <taxon>metagenomes</taxon>
        <taxon>ecological metagenomes</taxon>
    </lineage>
</organism>
<dbReference type="EMBL" id="CAEZSF010000013">
    <property type="protein sequence ID" value="CAB4530556.1"/>
    <property type="molecule type" value="Genomic_DNA"/>
</dbReference>
<dbReference type="GO" id="GO:0016491">
    <property type="term" value="F:oxidoreductase activity"/>
    <property type="evidence" value="ECO:0007669"/>
    <property type="project" value="InterPro"/>
</dbReference>
<accession>A0A6J6AVX7</accession>
<dbReference type="GO" id="GO:0016209">
    <property type="term" value="F:antioxidant activity"/>
    <property type="evidence" value="ECO:0007669"/>
    <property type="project" value="InterPro"/>
</dbReference>
<name>A0A6J6AVX7_9ZZZZ</name>
<sequence length="349" mass="38106">MTDCYLGRMKTWTIIGESASAPGGTGSNPMLAVHDLERVTGWEQKPEGWCRGTECIPASLIGPAAQATQLSAAKVAEALGAAVAIDQKHRIAVIGTRVDASRTLRSGKAPDLSLLGVDGAQHGLFDNAAGKTMVVAFSSWCGCRYDLPGWKALKDELAGSSFNVVAVAIDESVQDVLPWAENIDYPVLVDTDRAFADTYGLTNVPTVFWLDEERNIVRQPSAEFSDDQFTEIHGVASAPHLDAVRHWVLNDQLPDAESQPTEQIGELSKDQRQARTEFRLALELQRLGFEDAARARVALADRLAPDDFTIWRAGMKLTGEDPFGAEFFDRYTEWQQRHGGPLQVVASPL</sequence>
<dbReference type="PANTHER" id="PTHR42852:SF13">
    <property type="entry name" value="PROTEIN DIPZ"/>
    <property type="match status" value="1"/>
</dbReference>
<proteinExistence type="predicted"/>
<protein>
    <submittedName>
        <fullName evidence="2">Unannotated protein</fullName>
    </submittedName>
</protein>
<feature type="domain" description="Thioredoxin" evidence="1">
    <location>
        <begin position="103"/>
        <end position="246"/>
    </location>
</feature>
<evidence type="ECO:0000259" key="1">
    <source>
        <dbReference type="PROSITE" id="PS51352"/>
    </source>
</evidence>
<dbReference type="InterPro" id="IPR013766">
    <property type="entry name" value="Thioredoxin_domain"/>
</dbReference>
<dbReference type="InterPro" id="IPR000866">
    <property type="entry name" value="AhpC/TSA"/>
</dbReference>
<gene>
    <name evidence="2" type="ORF">UFOPK1358_00268</name>
</gene>
<dbReference type="PROSITE" id="PS51352">
    <property type="entry name" value="THIOREDOXIN_2"/>
    <property type="match status" value="1"/>
</dbReference>
<dbReference type="CDD" id="cd02966">
    <property type="entry name" value="TlpA_like_family"/>
    <property type="match status" value="1"/>
</dbReference>
<dbReference type="SUPFAM" id="SSF52833">
    <property type="entry name" value="Thioredoxin-like"/>
    <property type="match status" value="1"/>
</dbReference>
<reference evidence="2" key="1">
    <citation type="submission" date="2020-05" db="EMBL/GenBank/DDBJ databases">
        <authorList>
            <person name="Chiriac C."/>
            <person name="Salcher M."/>
            <person name="Ghai R."/>
            <person name="Kavagutti S V."/>
        </authorList>
    </citation>
    <scope>NUCLEOTIDE SEQUENCE</scope>
</reference>
<dbReference type="PANTHER" id="PTHR42852">
    <property type="entry name" value="THIOL:DISULFIDE INTERCHANGE PROTEIN DSBE"/>
    <property type="match status" value="1"/>
</dbReference>